<reference evidence="1 2" key="1">
    <citation type="submission" date="2020-12" db="EMBL/GenBank/DDBJ databases">
        <title>WGS of Thermoactinomyces spp.</title>
        <authorList>
            <person name="Cheng K."/>
        </authorList>
    </citation>
    <scope>NUCLEOTIDE SEQUENCE [LARGE SCALE GENOMIC DNA]</scope>
    <source>
        <strain evidence="2">CICC 10671\DSM 43846</strain>
    </source>
</reference>
<evidence type="ECO:0000313" key="2">
    <source>
        <dbReference type="Proteomes" id="UP000633619"/>
    </source>
</evidence>
<dbReference type="EMBL" id="JAECVW010000001">
    <property type="protein sequence ID" value="MBH8594314.1"/>
    <property type="molecule type" value="Genomic_DNA"/>
</dbReference>
<protein>
    <submittedName>
        <fullName evidence="1">Uncharacterized protein</fullName>
    </submittedName>
</protein>
<comment type="caution">
    <text evidence="1">The sequence shown here is derived from an EMBL/GenBank/DDBJ whole genome shotgun (WGS) entry which is preliminary data.</text>
</comment>
<organism evidence="1 2">
    <name type="scientific">Thermoactinomyces intermedius</name>
    <dbReference type="NCBI Taxonomy" id="2024"/>
    <lineage>
        <taxon>Bacteria</taxon>
        <taxon>Bacillati</taxon>
        <taxon>Bacillota</taxon>
        <taxon>Bacilli</taxon>
        <taxon>Bacillales</taxon>
        <taxon>Thermoactinomycetaceae</taxon>
        <taxon>Thermoactinomyces</taxon>
    </lineage>
</organism>
<dbReference type="Proteomes" id="UP000633619">
    <property type="component" value="Unassembled WGS sequence"/>
</dbReference>
<gene>
    <name evidence="1" type="ORF">I8U20_03115</name>
</gene>
<dbReference type="RefSeq" id="WP_181730747.1">
    <property type="nucleotide sequence ID" value="NZ_JACEIR010000001.1"/>
</dbReference>
<accession>A0A8I1DDW3</accession>
<keyword evidence="2" id="KW-1185">Reference proteome</keyword>
<sequence length="148" mass="17765">MRRTKFFHSRDQFEEWLFFASDVLEDFTNELTYLELDYSPESLIRLEKWILERHPSPDSLVKREKAEILDGMLRYVGEVYIKHLKAIWDVNLDDPQAVFYSMPIIRMPGNVIVSPFSEIVASSDRRWGDYIYKMFKNIREELKEKGHL</sequence>
<dbReference type="AlphaFoldDB" id="A0A8I1DDW3"/>
<proteinExistence type="predicted"/>
<evidence type="ECO:0000313" key="1">
    <source>
        <dbReference type="EMBL" id="MBH8594314.1"/>
    </source>
</evidence>
<name>A0A8I1DDW3_THEIN</name>